<organism evidence="1 2">
    <name type="scientific">Segatella copri</name>
    <dbReference type="NCBI Taxonomy" id="165179"/>
    <lineage>
        <taxon>Bacteria</taxon>
        <taxon>Pseudomonadati</taxon>
        <taxon>Bacteroidota</taxon>
        <taxon>Bacteroidia</taxon>
        <taxon>Bacteroidales</taxon>
        <taxon>Prevotellaceae</taxon>
        <taxon>Segatella</taxon>
    </lineage>
</organism>
<dbReference type="EMBL" id="JAHOEI010000001">
    <property type="protein sequence ID" value="MBV3386171.1"/>
    <property type="molecule type" value="Genomic_DNA"/>
</dbReference>
<evidence type="ECO:0000313" key="2">
    <source>
        <dbReference type="Proteomes" id="UP001196765"/>
    </source>
</evidence>
<sequence length="131" mass="15364">MKKYLGTKLVTAKPMTRAEAEVILGKSIKPAKQEYSGEGYLVRYEDGYQSWSPKEVFDEAYKPADNFLDRLIIERDEVQQRLSSLTSALMQEDFQEKVGSKQYYWMQEQRNAMEIYVEVLNKRITHAINNK</sequence>
<dbReference type="InterPro" id="IPR054052">
    <property type="entry name" value="Y16Q-like"/>
</dbReference>
<dbReference type="Pfam" id="PF21825">
    <property type="entry name" value="crAss001_48"/>
    <property type="match status" value="1"/>
</dbReference>
<dbReference type="RefSeq" id="WP_217743689.1">
    <property type="nucleotide sequence ID" value="NZ_JAHOEI010000001.1"/>
</dbReference>
<dbReference type="AlphaFoldDB" id="A0AAW4MYZ1"/>
<proteinExistence type="predicted"/>
<accession>A0AAW4MYZ1</accession>
<comment type="caution">
    <text evidence="1">The sequence shown here is derived from an EMBL/GenBank/DDBJ whole genome shotgun (WGS) entry which is preliminary data.</text>
</comment>
<evidence type="ECO:0000313" key="1">
    <source>
        <dbReference type="EMBL" id="MBV3386171.1"/>
    </source>
</evidence>
<name>A0AAW4MYZ1_9BACT</name>
<reference evidence="1" key="1">
    <citation type="submission" date="2021-06" db="EMBL/GenBank/DDBJ databases">
        <title>Collection of gut derived symbiotic bacterial strains cultured from healthy donors.</title>
        <authorList>
            <person name="Lin H."/>
            <person name="Littmann E."/>
            <person name="Pamer E.G."/>
        </authorList>
    </citation>
    <scope>NUCLEOTIDE SEQUENCE</scope>
    <source>
        <strain evidence="1">MSK.21.74</strain>
    </source>
</reference>
<gene>
    <name evidence="1" type="ORF">KSW82_00195</name>
</gene>
<protein>
    <submittedName>
        <fullName evidence="1">Uncharacterized protein</fullName>
    </submittedName>
</protein>
<dbReference type="Proteomes" id="UP001196765">
    <property type="component" value="Unassembled WGS sequence"/>
</dbReference>